<evidence type="ECO:0000313" key="1">
    <source>
        <dbReference type="EMBL" id="QFZ26318.1"/>
    </source>
</evidence>
<gene>
    <name evidence="1" type="ORF">EJF14_20217</name>
</gene>
<dbReference type="EMBL" id="CP038485">
    <property type="protein sequence ID" value="QFZ26318.1"/>
    <property type="molecule type" value="Genomic_DNA"/>
</dbReference>
<accession>A0ACD0WGM0</accession>
<dbReference type="Proteomes" id="UP000326582">
    <property type="component" value="Chromosome 2"/>
</dbReference>
<name>A0ACD0WGM0_CLALS</name>
<sequence>MRSIARASLLLHLLMPKRLRTILRFVKPSLRAYVLAYLYIVVPKIVAIVAQSARKHEYDQLLPRVIAVMRRALGRDKFPALAGRLLLFMNVMEAAHSQAFGNNGLASRYGKLKIANSAYANSTLDSSRLTATTRETAKHAISNTSKVAKSRAAKSPLAPGLHNLQTSARSSSSWPVFAAALAASLCAMRPYQKARAGRGSLDLTLLVATRAADTLLARALRGCKAASVADPALFAASSFFIMYAWFYHPERLPHSYRSWITRAADMDIELLTLLRHMRTGRAVYGREGPEAHVLDDYCRRYGQDPVRGSTAKNVPVDCEVVHAFRTRSCEVHALYRFWRGFVFALKLYGGINAVMFVATMRRRPTWRALMRAASSAVRSSCFLGSFIALCWYGVCLARRRVLPKLFPNVHPQYWDRTPCVMSGSLLCGLSCLVETPTRRRELALFVAPRALGSLVSPEPTPASLRTERLIFAVSMAALVTCSRRDPDSVRGFFGRGLAAVFAR</sequence>
<keyword evidence="2" id="KW-1185">Reference proteome</keyword>
<reference evidence="2" key="1">
    <citation type="journal article" date="2019" name="MBio">
        <title>Comparative genomics for the elucidation of multidrug resistance (MDR) in Candida lusitaniae.</title>
        <authorList>
            <person name="Kannan A."/>
            <person name="Asner S.A."/>
            <person name="Trachsel E."/>
            <person name="Kelly S."/>
            <person name="Parker J."/>
            <person name="Sanglard D."/>
        </authorList>
    </citation>
    <scope>NUCLEOTIDE SEQUENCE [LARGE SCALE GENOMIC DNA]</scope>
    <source>
        <strain evidence="2">P1</strain>
    </source>
</reference>
<protein>
    <submittedName>
        <fullName evidence="1">Uncharacterized protein</fullName>
    </submittedName>
</protein>
<organism evidence="1 2">
    <name type="scientific">Clavispora lusitaniae</name>
    <name type="common">Candida lusitaniae</name>
    <dbReference type="NCBI Taxonomy" id="36911"/>
    <lineage>
        <taxon>Eukaryota</taxon>
        <taxon>Fungi</taxon>
        <taxon>Dikarya</taxon>
        <taxon>Ascomycota</taxon>
        <taxon>Saccharomycotina</taxon>
        <taxon>Pichiomycetes</taxon>
        <taxon>Metschnikowiaceae</taxon>
        <taxon>Clavispora</taxon>
    </lineage>
</organism>
<proteinExistence type="predicted"/>
<evidence type="ECO:0000313" key="2">
    <source>
        <dbReference type="Proteomes" id="UP000326582"/>
    </source>
</evidence>